<name>A0A3N6PIG8_9CYAN</name>
<dbReference type="Proteomes" id="UP000269154">
    <property type="component" value="Unassembled WGS sequence"/>
</dbReference>
<dbReference type="AlphaFoldDB" id="A0A3N6PIG8"/>
<dbReference type="Pfam" id="PF12784">
    <property type="entry name" value="PDDEXK_2"/>
    <property type="match status" value="1"/>
</dbReference>
<evidence type="ECO:0000313" key="2">
    <source>
        <dbReference type="Proteomes" id="UP000269154"/>
    </source>
</evidence>
<organism evidence="1 2">
    <name type="scientific">Okeania hirsuta</name>
    <dbReference type="NCBI Taxonomy" id="1458930"/>
    <lineage>
        <taxon>Bacteria</taxon>
        <taxon>Bacillati</taxon>
        <taxon>Cyanobacteriota</taxon>
        <taxon>Cyanophyceae</taxon>
        <taxon>Oscillatoriophycideae</taxon>
        <taxon>Oscillatoriales</taxon>
        <taxon>Microcoleaceae</taxon>
        <taxon>Okeania</taxon>
    </lineage>
</organism>
<gene>
    <name evidence="1" type="ORF">D5R40_18130</name>
</gene>
<keyword evidence="2" id="KW-1185">Reference proteome</keyword>
<proteinExistence type="predicted"/>
<dbReference type="OrthoDB" id="451742at2"/>
<evidence type="ECO:0000313" key="1">
    <source>
        <dbReference type="EMBL" id="RQH37984.1"/>
    </source>
</evidence>
<protein>
    <submittedName>
        <fullName evidence="1">Uncharacterized protein</fullName>
    </submittedName>
</protein>
<sequence>MIFISPKTDFAFKKIFGSTESKDILISFLNALIYGGESMIQDWEIIDPYNPGDTISLKDSYLDVKAILNDGSNVII</sequence>
<accession>A0A3N6PIG8</accession>
<comment type="caution">
    <text evidence="1">The sequence shown here is derived from an EMBL/GenBank/DDBJ whole genome shotgun (WGS) entry which is preliminary data.</text>
</comment>
<reference evidence="1 2" key="1">
    <citation type="journal article" date="2018" name="ACS Chem. Biol.">
        <title>Ketoreductase domain dysfunction expands chemodiversity: malyngamide biosynthesis in the cyanobacterium Okeania hirsuta.</title>
        <authorList>
            <person name="Moss N.A."/>
            <person name="Leao T."/>
            <person name="Rankin M."/>
            <person name="McCullough T.M."/>
            <person name="Qu P."/>
            <person name="Korobeynikov A."/>
            <person name="Smith J.L."/>
            <person name="Gerwick L."/>
            <person name="Gerwick W.H."/>
        </authorList>
    </citation>
    <scope>NUCLEOTIDE SEQUENCE [LARGE SCALE GENOMIC DNA]</scope>
    <source>
        <strain evidence="1 2">PAB10Feb10-1</strain>
    </source>
</reference>
<dbReference type="EMBL" id="RCBY01000105">
    <property type="protein sequence ID" value="RQH37984.1"/>
    <property type="molecule type" value="Genomic_DNA"/>
</dbReference>